<evidence type="ECO:0000313" key="3">
    <source>
        <dbReference type="EMBL" id="HJA05773.1"/>
    </source>
</evidence>
<comment type="caution">
    <text evidence="3">The sequence shown here is derived from an EMBL/GenBank/DDBJ whole genome shotgun (WGS) entry which is preliminary data.</text>
</comment>
<evidence type="ECO:0000256" key="1">
    <source>
        <dbReference type="SAM" id="MobiDB-lite"/>
    </source>
</evidence>
<dbReference type="Proteomes" id="UP000824223">
    <property type="component" value="Unassembled WGS sequence"/>
</dbReference>
<reference evidence="3" key="1">
    <citation type="journal article" date="2021" name="PeerJ">
        <title>Extensive microbial diversity within the chicken gut microbiome revealed by metagenomics and culture.</title>
        <authorList>
            <person name="Gilroy R."/>
            <person name="Ravi A."/>
            <person name="Getino M."/>
            <person name="Pursley I."/>
            <person name="Horton D.L."/>
            <person name="Alikhan N.F."/>
            <person name="Baker D."/>
            <person name="Gharbi K."/>
            <person name="Hall N."/>
            <person name="Watson M."/>
            <person name="Adriaenssens E.M."/>
            <person name="Foster-Nyarko E."/>
            <person name="Jarju S."/>
            <person name="Secka A."/>
            <person name="Antonio M."/>
            <person name="Oren A."/>
            <person name="Chaudhuri R.R."/>
            <person name="La Ragione R."/>
            <person name="Hildebrand F."/>
            <person name="Pallen M.J."/>
        </authorList>
    </citation>
    <scope>NUCLEOTIDE SEQUENCE</scope>
    <source>
        <strain evidence="3">ChiSjej2B20-11307</strain>
    </source>
</reference>
<dbReference type="PROSITE" id="PS50164">
    <property type="entry name" value="GIY_YIG"/>
    <property type="match status" value="1"/>
</dbReference>
<accession>A0A9D2H745</accession>
<evidence type="ECO:0000259" key="2">
    <source>
        <dbReference type="PROSITE" id="PS50164"/>
    </source>
</evidence>
<feature type="region of interest" description="Disordered" evidence="1">
    <location>
        <begin position="169"/>
        <end position="208"/>
    </location>
</feature>
<feature type="compositionally biased region" description="Polar residues" evidence="1">
    <location>
        <begin position="183"/>
        <end position="194"/>
    </location>
</feature>
<dbReference type="AlphaFoldDB" id="A0A9D2H745"/>
<dbReference type="CDD" id="cd10447">
    <property type="entry name" value="GIY-YIG_unchar_2"/>
    <property type="match status" value="1"/>
</dbReference>
<protein>
    <submittedName>
        <fullName evidence="3">GIY-YIG nuclease family protein</fullName>
    </submittedName>
</protein>
<evidence type="ECO:0000313" key="4">
    <source>
        <dbReference type="Proteomes" id="UP000824223"/>
    </source>
</evidence>
<sequence length="311" mass="35497">MSAQAKIINMLLYDGSLGGVIRIEDSNWNAGELFSAPRESVSELIDTGACNRYGVYLLLSANKVYVGQSSDLAKRISQHIAGKDWWESVIILTTKDDTLNRSDIDYLEYVLIEKANAIQNLDSDNKKSGNPPKVDIFKKTLLNQYLEEALFLMQLIGIRVFAPVKTDRKARRTKKKSEPALSIINQESPSIQENPDSEKQHNGKVPPLPDTSMKVGQFIYAALRNLGESGYSFTDSQIDEMCTSEWSKKTFHTKYPFMKRYLSDDTDNRGTDGEVRFIAKPFVFGDKKVLISKEWYERQRPHFIVWYNSLK</sequence>
<dbReference type="InterPro" id="IPR035901">
    <property type="entry name" value="GIY-YIG_endonuc_sf"/>
</dbReference>
<gene>
    <name evidence="3" type="ORF">H9798_01305</name>
</gene>
<organism evidence="3 4">
    <name type="scientific">Candidatus Mediterraneibacter pullicola</name>
    <dbReference type="NCBI Taxonomy" id="2838682"/>
    <lineage>
        <taxon>Bacteria</taxon>
        <taxon>Bacillati</taxon>
        <taxon>Bacillota</taxon>
        <taxon>Clostridia</taxon>
        <taxon>Lachnospirales</taxon>
        <taxon>Lachnospiraceae</taxon>
        <taxon>Mediterraneibacter</taxon>
    </lineage>
</organism>
<dbReference type="InterPro" id="IPR000305">
    <property type="entry name" value="GIY-YIG_endonuc"/>
</dbReference>
<reference evidence="3" key="2">
    <citation type="submission" date="2021-04" db="EMBL/GenBank/DDBJ databases">
        <authorList>
            <person name="Gilroy R."/>
        </authorList>
    </citation>
    <scope>NUCLEOTIDE SEQUENCE</scope>
    <source>
        <strain evidence="3">ChiSjej2B20-11307</strain>
    </source>
</reference>
<dbReference type="Pfam" id="PF01541">
    <property type="entry name" value="GIY-YIG"/>
    <property type="match status" value="1"/>
</dbReference>
<proteinExistence type="predicted"/>
<feature type="domain" description="GIY-YIG" evidence="2">
    <location>
        <begin position="51"/>
        <end position="121"/>
    </location>
</feature>
<dbReference type="EMBL" id="DXAK01000007">
    <property type="protein sequence ID" value="HJA05773.1"/>
    <property type="molecule type" value="Genomic_DNA"/>
</dbReference>
<dbReference type="SUPFAM" id="SSF82771">
    <property type="entry name" value="GIY-YIG endonuclease"/>
    <property type="match status" value="1"/>
</dbReference>
<name>A0A9D2H745_9FIRM</name>